<dbReference type="Gene3D" id="3.40.1280.10">
    <property type="match status" value="1"/>
</dbReference>
<dbReference type="SUPFAM" id="SSF75217">
    <property type="entry name" value="alpha/beta knot"/>
    <property type="match status" value="1"/>
</dbReference>
<name>A0A0P0NXZ9_9CAUL</name>
<proteinExistence type="predicted"/>
<organism evidence="4 5">
    <name type="scientific">Caulobacter henricii</name>
    <dbReference type="NCBI Taxonomy" id="69395"/>
    <lineage>
        <taxon>Bacteria</taxon>
        <taxon>Pseudomonadati</taxon>
        <taxon>Pseudomonadota</taxon>
        <taxon>Alphaproteobacteria</taxon>
        <taxon>Caulobacterales</taxon>
        <taxon>Caulobacteraceae</taxon>
        <taxon>Caulobacter</taxon>
    </lineage>
</organism>
<dbReference type="InterPro" id="IPR029028">
    <property type="entry name" value="Alpha/beta_knot_MTases"/>
</dbReference>
<dbReference type="GO" id="GO:0003723">
    <property type="term" value="F:RNA binding"/>
    <property type="evidence" value="ECO:0007669"/>
    <property type="project" value="InterPro"/>
</dbReference>
<dbReference type="Proteomes" id="UP000056905">
    <property type="component" value="Chromosome"/>
</dbReference>
<accession>A0A0P0NXZ9</accession>
<evidence type="ECO:0000256" key="1">
    <source>
        <dbReference type="ARBA" id="ARBA00022603"/>
    </source>
</evidence>
<dbReference type="AlphaFoldDB" id="A0A0P0NXZ9"/>
<dbReference type="GO" id="GO:0008173">
    <property type="term" value="F:RNA methyltransferase activity"/>
    <property type="evidence" value="ECO:0007669"/>
    <property type="project" value="InterPro"/>
</dbReference>
<keyword evidence="5" id="KW-1185">Reference proteome</keyword>
<dbReference type="CDD" id="cd18095">
    <property type="entry name" value="SpoU-like_rRNA-MTase"/>
    <property type="match status" value="1"/>
</dbReference>
<dbReference type="InterPro" id="IPR029026">
    <property type="entry name" value="tRNA_m1G_MTases_N"/>
</dbReference>
<reference evidence="4 5" key="1">
    <citation type="submission" date="2015-10" db="EMBL/GenBank/DDBJ databases">
        <title>Conservation of the essential genome among Caulobacter and Brevundimonas species.</title>
        <authorList>
            <person name="Scott D."/>
            <person name="Ely B."/>
        </authorList>
    </citation>
    <scope>NUCLEOTIDE SEQUENCE [LARGE SCALE GENOMIC DNA]</scope>
    <source>
        <strain evidence="4 5">CB4</strain>
    </source>
</reference>
<dbReference type="Pfam" id="PF00588">
    <property type="entry name" value="SpoU_methylase"/>
    <property type="match status" value="1"/>
</dbReference>
<feature type="domain" description="RNA 2-O ribose methyltransferase substrate binding" evidence="3">
    <location>
        <begin position="34"/>
        <end position="108"/>
    </location>
</feature>
<dbReference type="GO" id="GO:0006396">
    <property type="term" value="P:RNA processing"/>
    <property type="evidence" value="ECO:0007669"/>
    <property type="project" value="InterPro"/>
</dbReference>
<dbReference type="InterPro" id="IPR029064">
    <property type="entry name" value="Ribosomal_eL30-like_sf"/>
</dbReference>
<keyword evidence="1 4" id="KW-0489">Methyltransferase</keyword>
<dbReference type="SMART" id="SM00967">
    <property type="entry name" value="SpoU_sub_bind"/>
    <property type="match status" value="1"/>
</dbReference>
<sequence length="268" mass="28349">MPQFITVADPDDPRVAAYRDIRERDLVGRQGLFIAEGETVLRAFVRDAPGRVQSLLVDPKRQDKLAEVFAALPDEVPVYLVEQAVLDRVAGFHLHRGVLAVGQKPEPVSADHLLAGLPGATVVLVLCGIANHDNIGGIFRNAAAFGVGGVILDSACCDPLYRKAIRVSVGATLSVPTAWLAQDEDVAGLLERHGFEALALSPAAPEILARLRPPLRSAVLLGAEGPGLSAELIARARPIGIPMAGGFDSLNVATTSGIVLHHLRFAQP</sequence>
<dbReference type="RefSeq" id="WP_062145390.1">
    <property type="nucleotide sequence ID" value="NZ_CP013002.1"/>
</dbReference>
<dbReference type="EMBL" id="CP013002">
    <property type="protein sequence ID" value="ALL12912.1"/>
    <property type="molecule type" value="Genomic_DNA"/>
</dbReference>
<evidence type="ECO:0000313" key="4">
    <source>
        <dbReference type="EMBL" id="ALL12912.1"/>
    </source>
</evidence>
<dbReference type="PANTHER" id="PTHR43191:SF12">
    <property type="entry name" value="RRNA METHYLASE"/>
    <property type="match status" value="1"/>
</dbReference>
<keyword evidence="2 4" id="KW-0808">Transferase</keyword>
<dbReference type="GO" id="GO:0005737">
    <property type="term" value="C:cytoplasm"/>
    <property type="evidence" value="ECO:0007669"/>
    <property type="project" value="UniProtKB-ARBA"/>
</dbReference>
<dbReference type="STRING" id="69395.AQ619_05835"/>
<gene>
    <name evidence="4" type="ORF">AQ619_05835</name>
</gene>
<dbReference type="Pfam" id="PF08032">
    <property type="entry name" value="SpoU_sub_bind"/>
    <property type="match status" value="1"/>
</dbReference>
<dbReference type="SUPFAM" id="SSF55315">
    <property type="entry name" value="L30e-like"/>
    <property type="match status" value="1"/>
</dbReference>
<evidence type="ECO:0000256" key="2">
    <source>
        <dbReference type="ARBA" id="ARBA00022679"/>
    </source>
</evidence>
<dbReference type="GO" id="GO:0032259">
    <property type="term" value="P:methylation"/>
    <property type="evidence" value="ECO:0007669"/>
    <property type="project" value="UniProtKB-KW"/>
</dbReference>
<dbReference type="OrthoDB" id="3190829at2"/>
<dbReference type="InterPro" id="IPR001537">
    <property type="entry name" value="SpoU_MeTrfase"/>
</dbReference>
<dbReference type="KEGG" id="chq:AQ619_05835"/>
<dbReference type="Gene3D" id="3.30.1330.30">
    <property type="match status" value="1"/>
</dbReference>
<protein>
    <submittedName>
        <fullName evidence="4">RNA methyltransferase</fullName>
    </submittedName>
</protein>
<dbReference type="InterPro" id="IPR051259">
    <property type="entry name" value="rRNA_Methyltransferase"/>
</dbReference>
<evidence type="ECO:0000259" key="3">
    <source>
        <dbReference type="SMART" id="SM00967"/>
    </source>
</evidence>
<dbReference type="InterPro" id="IPR013123">
    <property type="entry name" value="SpoU_subst-bd"/>
</dbReference>
<evidence type="ECO:0000313" key="5">
    <source>
        <dbReference type="Proteomes" id="UP000056905"/>
    </source>
</evidence>
<dbReference type="PANTHER" id="PTHR43191">
    <property type="entry name" value="RRNA METHYLTRANSFERASE 3"/>
    <property type="match status" value="1"/>
</dbReference>